<keyword evidence="3" id="KW-1185">Reference proteome</keyword>
<dbReference type="Pfam" id="PF20613">
    <property type="entry name" value="HipA_2"/>
    <property type="match status" value="1"/>
</dbReference>
<evidence type="ECO:0000313" key="3">
    <source>
        <dbReference type="Proteomes" id="UP001205603"/>
    </source>
</evidence>
<accession>A0ABT1MIP7</accession>
<protein>
    <submittedName>
        <fullName evidence="2">Aminotransferase class I and II</fullName>
    </submittedName>
</protein>
<comment type="caution">
    <text evidence="2">The sequence shown here is derived from an EMBL/GenBank/DDBJ whole genome shotgun (WGS) entry which is preliminary data.</text>
</comment>
<dbReference type="Proteomes" id="UP001205603">
    <property type="component" value="Unassembled WGS sequence"/>
</dbReference>
<feature type="domain" description="HipA-like kinase" evidence="1">
    <location>
        <begin position="12"/>
        <end position="231"/>
    </location>
</feature>
<dbReference type="EMBL" id="JANDHW010000010">
    <property type="protein sequence ID" value="MCP9612483.1"/>
    <property type="molecule type" value="Genomic_DNA"/>
</dbReference>
<gene>
    <name evidence="2" type="ORF">NMU02_10310</name>
</gene>
<reference evidence="2 3" key="1">
    <citation type="submission" date="2022-07" db="EMBL/GenBank/DDBJ databases">
        <title>Fecal culturing of patients with breast cancer.</title>
        <authorList>
            <person name="Teng N.M.Y."/>
            <person name="Kiu R."/>
            <person name="Evans R."/>
            <person name="Baker D.J."/>
            <person name="Zenner C."/>
            <person name="Robinson S.D."/>
            <person name="Hall L.J."/>
        </authorList>
    </citation>
    <scope>NUCLEOTIDE SEQUENCE [LARGE SCALE GENOMIC DNA]</scope>
    <source>
        <strain evidence="2 3">LH1063</strain>
    </source>
</reference>
<keyword evidence="2" id="KW-0032">Aminotransferase</keyword>
<keyword evidence="2" id="KW-0808">Transferase</keyword>
<evidence type="ECO:0000259" key="1">
    <source>
        <dbReference type="Pfam" id="PF20613"/>
    </source>
</evidence>
<dbReference type="RefSeq" id="WP_255027795.1">
    <property type="nucleotide sequence ID" value="NZ_JANDHW010000010.1"/>
</dbReference>
<evidence type="ECO:0000313" key="2">
    <source>
        <dbReference type="EMBL" id="MCP9612483.1"/>
    </source>
</evidence>
<sequence>MELRTTDVTRYIMPLREGGSLPALAEADDGFKYVLKFRGAGHGTKALIAELLGGELARCVGLRVPEIVFLNLDEAFGRSEGDEEIQDLLQASRGLNMGLHFLSGAITYDPAADMVDGEMASEIVWIDALLTNIDRTVRNTNMLMWHNELWLIDFGSSLYFHYIWDNWESHASGRFPQIKDHVLLPLADRIEETDDRMKEILVPEKIREVVELIPDDWLHWNDTELTPKEIKDVYYRFLTERISQSKIFVKEAIYARETLI</sequence>
<organism evidence="2 3">
    <name type="scientific">Coprobacter tertius</name>
    <dbReference type="NCBI Taxonomy" id="2944915"/>
    <lineage>
        <taxon>Bacteria</taxon>
        <taxon>Pseudomonadati</taxon>
        <taxon>Bacteroidota</taxon>
        <taxon>Bacteroidia</taxon>
        <taxon>Bacteroidales</taxon>
        <taxon>Barnesiellaceae</taxon>
        <taxon>Coprobacter</taxon>
    </lineage>
</organism>
<name>A0ABT1MIP7_9BACT</name>
<proteinExistence type="predicted"/>
<dbReference type="InterPro" id="IPR046748">
    <property type="entry name" value="HipA_2"/>
</dbReference>
<dbReference type="GO" id="GO:0008483">
    <property type="term" value="F:transaminase activity"/>
    <property type="evidence" value="ECO:0007669"/>
    <property type="project" value="UniProtKB-KW"/>
</dbReference>